<feature type="chain" id="PRO_5038867700" evidence="2">
    <location>
        <begin position="20"/>
        <end position="190"/>
    </location>
</feature>
<evidence type="ECO:0000313" key="5">
    <source>
        <dbReference type="Proteomes" id="UP000824231"/>
    </source>
</evidence>
<dbReference type="Pfam" id="PF15983">
    <property type="entry name" value="DUF4767"/>
    <property type="match status" value="1"/>
</dbReference>
<dbReference type="PROSITE" id="PS51257">
    <property type="entry name" value="PROKAR_LIPOPROTEIN"/>
    <property type="match status" value="1"/>
</dbReference>
<accession>A0A9D2AJZ4</accession>
<proteinExistence type="predicted"/>
<organism evidence="4 5">
    <name type="scientific">Candidatus Limosilactobacillus merdigallinarum</name>
    <dbReference type="NCBI Taxonomy" id="2838652"/>
    <lineage>
        <taxon>Bacteria</taxon>
        <taxon>Bacillati</taxon>
        <taxon>Bacillota</taxon>
        <taxon>Bacilli</taxon>
        <taxon>Lactobacillales</taxon>
        <taxon>Lactobacillaceae</taxon>
        <taxon>Limosilactobacillus</taxon>
    </lineage>
</organism>
<keyword evidence="2" id="KW-0732">Signal</keyword>
<sequence length="190" mass="20802">MKKLITLGLTMTLALTLTACGQKKSSSSNGNSQYSAKSAKTVSEDQRKNSASAQQTGALWNGRKDQALADFMRSWGPTMGQNYKKYDGHAPLHVSTGLNYPEDLHREVVDGGGTIGWSPSGKGDYDYNVVAIYNFDGDKPPLPNRITYFFAFHNGHPVALVDQSRDGDPHCHPTANKDVASNFERIAKQH</sequence>
<dbReference type="EMBL" id="DXFH01000001">
    <property type="protein sequence ID" value="HIX34911.1"/>
    <property type="molecule type" value="Genomic_DNA"/>
</dbReference>
<evidence type="ECO:0000259" key="3">
    <source>
        <dbReference type="Pfam" id="PF15983"/>
    </source>
</evidence>
<dbReference type="InterPro" id="IPR031927">
    <property type="entry name" value="DUF4767"/>
</dbReference>
<feature type="region of interest" description="Disordered" evidence="1">
    <location>
        <begin position="22"/>
        <end position="57"/>
    </location>
</feature>
<feature type="domain" description="DUF4767" evidence="3">
    <location>
        <begin position="58"/>
        <end position="187"/>
    </location>
</feature>
<evidence type="ECO:0000313" key="4">
    <source>
        <dbReference type="EMBL" id="HIX34911.1"/>
    </source>
</evidence>
<reference evidence="4" key="1">
    <citation type="journal article" date="2021" name="PeerJ">
        <title>Extensive microbial diversity within the chicken gut microbiome revealed by metagenomics and culture.</title>
        <authorList>
            <person name="Gilroy R."/>
            <person name="Ravi A."/>
            <person name="Getino M."/>
            <person name="Pursley I."/>
            <person name="Horton D.L."/>
            <person name="Alikhan N.F."/>
            <person name="Baker D."/>
            <person name="Gharbi K."/>
            <person name="Hall N."/>
            <person name="Watson M."/>
            <person name="Adriaenssens E.M."/>
            <person name="Foster-Nyarko E."/>
            <person name="Jarju S."/>
            <person name="Secka A."/>
            <person name="Antonio M."/>
            <person name="Oren A."/>
            <person name="Chaudhuri R.R."/>
            <person name="La Ragione R."/>
            <person name="Hildebrand F."/>
            <person name="Pallen M.J."/>
        </authorList>
    </citation>
    <scope>NUCLEOTIDE SEQUENCE</scope>
    <source>
        <strain evidence="4">ChiSxjej3B15-572</strain>
    </source>
</reference>
<reference evidence="4" key="2">
    <citation type="submission" date="2021-04" db="EMBL/GenBank/DDBJ databases">
        <authorList>
            <person name="Gilroy R."/>
        </authorList>
    </citation>
    <scope>NUCLEOTIDE SEQUENCE</scope>
    <source>
        <strain evidence="4">ChiSxjej3B15-572</strain>
    </source>
</reference>
<evidence type="ECO:0000256" key="2">
    <source>
        <dbReference type="SAM" id="SignalP"/>
    </source>
</evidence>
<feature type="signal peptide" evidence="2">
    <location>
        <begin position="1"/>
        <end position="19"/>
    </location>
</feature>
<name>A0A9D2AJZ4_9LACO</name>
<feature type="compositionally biased region" description="Low complexity" evidence="1">
    <location>
        <begin position="22"/>
        <end position="33"/>
    </location>
</feature>
<evidence type="ECO:0000256" key="1">
    <source>
        <dbReference type="SAM" id="MobiDB-lite"/>
    </source>
</evidence>
<dbReference type="AlphaFoldDB" id="A0A9D2AJZ4"/>
<dbReference type="Proteomes" id="UP000824231">
    <property type="component" value="Unassembled WGS sequence"/>
</dbReference>
<comment type="caution">
    <text evidence="4">The sequence shown here is derived from an EMBL/GenBank/DDBJ whole genome shotgun (WGS) entry which is preliminary data.</text>
</comment>
<gene>
    <name evidence="4" type="ORF">H9856_00615</name>
</gene>
<protein>
    <submittedName>
        <fullName evidence="4">DUF4767 domain-containing protein</fullName>
    </submittedName>
</protein>